<comment type="similarity">
    <text evidence="2">In the central section; belongs to the CRISPR-associated helicase Cas3 family.</text>
</comment>
<evidence type="ECO:0000256" key="7">
    <source>
        <dbReference type="ARBA" id="ARBA00022806"/>
    </source>
</evidence>
<dbReference type="SMART" id="SM00490">
    <property type="entry name" value="HELICc"/>
    <property type="match status" value="1"/>
</dbReference>
<dbReference type="Pfam" id="PF00270">
    <property type="entry name" value="DEAD"/>
    <property type="match status" value="1"/>
</dbReference>
<dbReference type="InterPro" id="IPR050547">
    <property type="entry name" value="DEAD_box_RNA_helicases"/>
</dbReference>
<evidence type="ECO:0000256" key="1">
    <source>
        <dbReference type="ARBA" id="ARBA00006847"/>
    </source>
</evidence>
<evidence type="ECO:0000313" key="12">
    <source>
        <dbReference type="EMBL" id="SHJ60873.1"/>
    </source>
</evidence>
<dbReference type="InterPro" id="IPR027417">
    <property type="entry name" value="P-loop_NTPase"/>
</dbReference>
<dbReference type="InterPro" id="IPR054712">
    <property type="entry name" value="Cas3-like_dom"/>
</dbReference>
<evidence type="ECO:0000256" key="5">
    <source>
        <dbReference type="ARBA" id="ARBA00022741"/>
    </source>
</evidence>
<evidence type="ECO:0000256" key="8">
    <source>
        <dbReference type="ARBA" id="ARBA00022840"/>
    </source>
</evidence>
<dbReference type="NCBIfam" id="TIGR01596">
    <property type="entry name" value="cas3_HD"/>
    <property type="match status" value="1"/>
</dbReference>
<dbReference type="SMART" id="SM00487">
    <property type="entry name" value="DEXDc"/>
    <property type="match status" value="1"/>
</dbReference>
<dbReference type="GO" id="GO:0046872">
    <property type="term" value="F:metal ion binding"/>
    <property type="evidence" value="ECO:0007669"/>
    <property type="project" value="UniProtKB-KW"/>
</dbReference>
<dbReference type="Gene3D" id="1.10.3210.30">
    <property type="match status" value="1"/>
</dbReference>
<keyword evidence="9" id="KW-0051">Antiviral defense</keyword>
<name>A0A1M6KPE3_PARC5</name>
<dbReference type="GO" id="GO:0004518">
    <property type="term" value="F:nuclease activity"/>
    <property type="evidence" value="ECO:0007669"/>
    <property type="project" value="UniProtKB-KW"/>
</dbReference>
<dbReference type="CDD" id="cd09641">
    <property type="entry name" value="Cas3''_I"/>
    <property type="match status" value="1"/>
</dbReference>
<dbReference type="PANTHER" id="PTHR47963:SF9">
    <property type="entry name" value="CRISPR-ASSOCIATED ENDONUCLEASE_HELICASE CAS3"/>
    <property type="match status" value="1"/>
</dbReference>
<accession>A0A1M6KPE3</accession>
<keyword evidence="7" id="KW-0347">Helicase</keyword>
<evidence type="ECO:0000256" key="2">
    <source>
        <dbReference type="ARBA" id="ARBA00009046"/>
    </source>
</evidence>
<dbReference type="Pfam" id="PF22590">
    <property type="entry name" value="Cas3-like_C_2"/>
    <property type="match status" value="1"/>
</dbReference>
<dbReference type="Gene3D" id="3.40.50.300">
    <property type="entry name" value="P-loop containing nucleotide triphosphate hydrolases"/>
    <property type="match status" value="2"/>
</dbReference>
<organism evidence="12 13">
    <name type="scientific">Paramaledivibacter caminithermalis (strain DSM 15212 / CIP 107654 / DViRD3)</name>
    <name type="common">Clostridium caminithermale</name>
    <dbReference type="NCBI Taxonomy" id="1121301"/>
    <lineage>
        <taxon>Bacteria</taxon>
        <taxon>Bacillati</taxon>
        <taxon>Bacillota</taxon>
        <taxon>Clostridia</taxon>
        <taxon>Peptostreptococcales</taxon>
        <taxon>Caminicellaceae</taxon>
        <taxon>Paramaledivibacter</taxon>
    </lineage>
</organism>
<keyword evidence="3" id="KW-0540">Nuclease</keyword>
<keyword evidence="4" id="KW-0479">Metal-binding</keyword>
<dbReference type="EMBL" id="FRAG01000004">
    <property type="protein sequence ID" value="SHJ60873.1"/>
    <property type="molecule type" value="Genomic_DNA"/>
</dbReference>
<dbReference type="NCBIfam" id="TIGR01587">
    <property type="entry name" value="cas3_core"/>
    <property type="match status" value="1"/>
</dbReference>
<evidence type="ECO:0000256" key="6">
    <source>
        <dbReference type="ARBA" id="ARBA00022801"/>
    </source>
</evidence>
<dbReference type="SUPFAM" id="SSF52540">
    <property type="entry name" value="P-loop containing nucleoside triphosphate hydrolases"/>
    <property type="match status" value="1"/>
</dbReference>
<dbReference type="GO" id="GO:0003724">
    <property type="term" value="F:RNA helicase activity"/>
    <property type="evidence" value="ECO:0007669"/>
    <property type="project" value="TreeGrafter"/>
</dbReference>
<dbReference type="InterPro" id="IPR006483">
    <property type="entry name" value="CRISPR-assoc_Cas3_HD"/>
</dbReference>
<keyword evidence="5" id="KW-0547">Nucleotide-binding</keyword>
<dbReference type="STRING" id="1121301.SAMN02745912_00468"/>
<comment type="similarity">
    <text evidence="1">In the N-terminal section; belongs to the CRISPR-associated nuclease Cas3-HD family.</text>
</comment>
<reference evidence="12 13" key="1">
    <citation type="submission" date="2016-11" db="EMBL/GenBank/DDBJ databases">
        <authorList>
            <person name="Jaros S."/>
            <person name="Januszkiewicz K."/>
            <person name="Wedrychowicz H."/>
        </authorList>
    </citation>
    <scope>NUCLEOTIDE SEQUENCE [LARGE SCALE GENOMIC DNA]</scope>
    <source>
        <strain evidence="12 13">DSM 15212</strain>
    </source>
</reference>
<dbReference type="RefSeq" id="WP_073146772.1">
    <property type="nucleotide sequence ID" value="NZ_FRAG01000004.1"/>
</dbReference>
<dbReference type="AlphaFoldDB" id="A0A1M6KPE3"/>
<dbReference type="InterPro" id="IPR001650">
    <property type="entry name" value="Helicase_C-like"/>
</dbReference>
<keyword evidence="8" id="KW-0067">ATP-binding</keyword>
<feature type="domain" description="HD Cas3-type" evidence="11">
    <location>
        <begin position="4"/>
        <end position="210"/>
    </location>
</feature>
<dbReference type="GO" id="GO:0003723">
    <property type="term" value="F:RNA binding"/>
    <property type="evidence" value="ECO:0007669"/>
    <property type="project" value="TreeGrafter"/>
</dbReference>
<dbReference type="GO" id="GO:0016787">
    <property type="term" value="F:hydrolase activity"/>
    <property type="evidence" value="ECO:0007669"/>
    <property type="project" value="UniProtKB-KW"/>
</dbReference>
<evidence type="ECO:0000259" key="11">
    <source>
        <dbReference type="PROSITE" id="PS51643"/>
    </source>
</evidence>
<dbReference type="CDD" id="cd17930">
    <property type="entry name" value="DEXHc_cas3"/>
    <property type="match status" value="1"/>
</dbReference>
<gene>
    <name evidence="12" type="ORF">SAMN02745912_00468</name>
</gene>
<dbReference type="PANTHER" id="PTHR47963">
    <property type="entry name" value="DEAD-BOX ATP-DEPENDENT RNA HELICASE 47, MITOCHONDRIAL"/>
    <property type="match status" value="1"/>
</dbReference>
<dbReference type="Proteomes" id="UP000184465">
    <property type="component" value="Unassembled WGS sequence"/>
</dbReference>
<dbReference type="InterPro" id="IPR006474">
    <property type="entry name" value="Helicase_Cas3_CRISPR-ass_core"/>
</dbReference>
<dbReference type="PROSITE" id="PS51643">
    <property type="entry name" value="HD_CAS3"/>
    <property type="match status" value="1"/>
</dbReference>
<evidence type="ECO:0000259" key="10">
    <source>
        <dbReference type="PROSITE" id="PS51192"/>
    </source>
</evidence>
<dbReference type="OrthoDB" id="9810236at2"/>
<keyword evidence="6" id="KW-0378">Hydrolase</keyword>
<feature type="domain" description="Helicase ATP-binding" evidence="10">
    <location>
        <begin position="259"/>
        <end position="455"/>
    </location>
</feature>
<evidence type="ECO:0000256" key="3">
    <source>
        <dbReference type="ARBA" id="ARBA00022722"/>
    </source>
</evidence>
<evidence type="ECO:0000256" key="9">
    <source>
        <dbReference type="ARBA" id="ARBA00023118"/>
    </source>
</evidence>
<dbReference type="GO" id="GO:0005524">
    <property type="term" value="F:ATP binding"/>
    <property type="evidence" value="ECO:0007669"/>
    <property type="project" value="UniProtKB-KW"/>
</dbReference>
<dbReference type="GO" id="GO:0051607">
    <property type="term" value="P:defense response to virus"/>
    <property type="evidence" value="ECO:0007669"/>
    <property type="project" value="UniProtKB-KW"/>
</dbReference>
<keyword evidence="13" id="KW-1185">Reference proteome</keyword>
<dbReference type="InterPro" id="IPR011545">
    <property type="entry name" value="DEAD/DEAH_box_helicase_dom"/>
</dbReference>
<evidence type="ECO:0000313" key="13">
    <source>
        <dbReference type="Proteomes" id="UP000184465"/>
    </source>
</evidence>
<protein>
    <submittedName>
        <fullName evidence="12">CRISPR-associated helicase, Cas3 family</fullName>
    </submittedName>
</protein>
<proteinExistence type="inferred from homology"/>
<dbReference type="InterPro" id="IPR014001">
    <property type="entry name" value="Helicase_ATP-bd"/>
</dbReference>
<sequence>MKFESHPGKKLITHLNEVEEYAKTFLKEDTDTNKALEIICRCHDFGKYTTYFQQHLYGEFDGELSYHGFVSALFAAFIGLEMFGDDVYLPLILYTTILYHHGNLENVTDALPYNIKFNMNTLRNDLKAKLRIVDKQLNDMDNNFDYIYKELKELSIHEYFKSFIEQREYERILRRLFKIVRKINRNKIDKEKIYVKHQLLYSALIDADKLSASNTPLPNYRTETFENLYSVYNKTFKSSKGKLSDIRSEVFKKIQESILKGYKDNKYFSITAPTGTGKTLAGFYAAKKLCELLDDNRKIIYALPFTSIIDQNYSVIQKLHKEVDNFKENYSQYIIKHHHLSDVEYKSNKKAYDIDSSILLMEGWQSSIIVTTFIQFFETLIGYKNRMLKKFHSLKGAVIILDELQTIDIKYWKLIDYALKKLCNELDCRIITMTATRPIILQDSYELLDNFEEYFKRLDRVNLVFDRKSITIEEFCNTFIEAVEDKSYLIICNTIKQSLKIYDKLKALDREVLYLSTNLVPRQRRKRINKIQKIMELKPIVISTQVVEAGVDLDFDIVYRDLAPLDCIIQAAGRCNRNGENKGEVRVIKMVNEGKIYSSYVYGKLLPQITEEILAKSYFKESEFLEIIKEYFKSALERSNSVDDSIKFIQAMENLEFDKIKEFSLIENRPNYIDVYFEVDKKAKCIFENYKKRVLKEDDKSKRYKALLRLKPKLREYIISLPKDFYREFIEEKNIFRMSIEDRERTYKDDIGFNREVKNETFIL</sequence>
<evidence type="ECO:0000256" key="4">
    <source>
        <dbReference type="ARBA" id="ARBA00022723"/>
    </source>
</evidence>
<dbReference type="PROSITE" id="PS51192">
    <property type="entry name" value="HELICASE_ATP_BIND_1"/>
    <property type="match status" value="1"/>
</dbReference>
<dbReference type="InterPro" id="IPR038257">
    <property type="entry name" value="CRISPR-assoc_Cas3_HD_sf"/>
</dbReference>